<dbReference type="PANTHER" id="PTHR33933">
    <property type="entry name" value="NUCLEOTIDYLTRANSFERASE"/>
    <property type="match status" value="1"/>
</dbReference>
<name>A0A5J4QK66_9ZZZZ</name>
<dbReference type="InterPro" id="IPR002934">
    <property type="entry name" value="Polymerase_NTP_transf_dom"/>
</dbReference>
<dbReference type="PANTHER" id="PTHR33933:SF1">
    <property type="entry name" value="PROTEIN ADENYLYLTRANSFERASE MNTA-RELATED"/>
    <property type="match status" value="1"/>
</dbReference>
<accession>A0A5J4QK66</accession>
<dbReference type="GO" id="GO:0016779">
    <property type="term" value="F:nucleotidyltransferase activity"/>
    <property type="evidence" value="ECO:0007669"/>
    <property type="project" value="InterPro"/>
</dbReference>
<dbReference type="InterPro" id="IPR043519">
    <property type="entry name" value="NT_sf"/>
</dbReference>
<dbReference type="InterPro" id="IPR052548">
    <property type="entry name" value="Type_VII_TA_antitoxin"/>
</dbReference>
<proteinExistence type="predicted"/>
<comment type="caution">
    <text evidence="2">The sequence shown here is derived from an EMBL/GenBank/DDBJ whole genome shotgun (WGS) entry which is preliminary data.</text>
</comment>
<dbReference type="AlphaFoldDB" id="A0A5J4QK66"/>
<organism evidence="2">
    <name type="scientific">termite gut metagenome</name>
    <dbReference type="NCBI Taxonomy" id="433724"/>
    <lineage>
        <taxon>unclassified sequences</taxon>
        <taxon>metagenomes</taxon>
        <taxon>organismal metagenomes</taxon>
    </lineage>
</organism>
<evidence type="ECO:0000313" key="2">
    <source>
        <dbReference type="EMBL" id="KAA6321418.1"/>
    </source>
</evidence>
<protein>
    <recommendedName>
        <fullName evidence="1">Polymerase nucleotidyl transferase domain-containing protein</fullName>
    </recommendedName>
</protein>
<dbReference type="SUPFAM" id="SSF81301">
    <property type="entry name" value="Nucleotidyltransferase"/>
    <property type="match status" value="1"/>
</dbReference>
<evidence type="ECO:0000259" key="1">
    <source>
        <dbReference type="Pfam" id="PF01909"/>
    </source>
</evidence>
<dbReference type="CDD" id="cd05403">
    <property type="entry name" value="NT_KNTase_like"/>
    <property type="match status" value="1"/>
</dbReference>
<feature type="domain" description="Polymerase nucleotidyl transferase" evidence="1">
    <location>
        <begin position="8"/>
        <end position="77"/>
    </location>
</feature>
<sequence length="105" mass="12223">MRKQDTLNKISHAIHSKAPDAKVFLFGSRARGTNRKNSDWDILVLVDTNKITNEIEDTFRTELYNIELELGQSISIFIYPKNYWENELQYSPLYKSVLEEGLVLS</sequence>
<dbReference type="EMBL" id="SNRY01003318">
    <property type="protein sequence ID" value="KAA6321418.1"/>
    <property type="molecule type" value="Genomic_DNA"/>
</dbReference>
<reference evidence="2" key="1">
    <citation type="submission" date="2019-03" db="EMBL/GenBank/DDBJ databases">
        <title>Single cell metagenomics reveals metabolic interactions within the superorganism composed of flagellate Streblomastix strix and complex community of Bacteroidetes bacteria on its surface.</title>
        <authorList>
            <person name="Treitli S.C."/>
            <person name="Kolisko M."/>
            <person name="Husnik F."/>
            <person name="Keeling P."/>
            <person name="Hampl V."/>
        </authorList>
    </citation>
    <scope>NUCLEOTIDE SEQUENCE</scope>
    <source>
        <strain evidence="2">STM</strain>
    </source>
</reference>
<gene>
    <name evidence="2" type="ORF">EZS27_028930</name>
</gene>
<dbReference type="Pfam" id="PF01909">
    <property type="entry name" value="NTP_transf_2"/>
    <property type="match status" value="1"/>
</dbReference>
<dbReference type="Gene3D" id="3.30.460.10">
    <property type="entry name" value="Beta Polymerase, domain 2"/>
    <property type="match status" value="1"/>
</dbReference>